<feature type="domain" description="CHK kinase-like" evidence="1">
    <location>
        <begin position="171"/>
        <end position="362"/>
    </location>
</feature>
<dbReference type="Pfam" id="PF02958">
    <property type="entry name" value="EcKL"/>
    <property type="match status" value="1"/>
</dbReference>
<dbReference type="PANTHER" id="PTHR11012">
    <property type="entry name" value="PROTEIN KINASE-LIKE DOMAIN-CONTAINING"/>
    <property type="match status" value="1"/>
</dbReference>
<dbReference type="HOGENOM" id="CLU_010718_0_1_1"/>
<dbReference type="Proteomes" id="UP000001292">
    <property type="component" value="Unassembled WGS sequence"/>
</dbReference>
<gene>
    <name evidence="2" type="primary">Dsec\GM17838</name>
    <name evidence="2" type="ORF">Dsec_GM17838</name>
</gene>
<dbReference type="SUPFAM" id="SSF56112">
    <property type="entry name" value="Protein kinase-like (PK-like)"/>
    <property type="match status" value="1"/>
</dbReference>
<dbReference type="AlphaFoldDB" id="B4IJL3"/>
<dbReference type="SMART" id="SM00587">
    <property type="entry name" value="CHK"/>
    <property type="match status" value="1"/>
</dbReference>
<protein>
    <submittedName>
        <fullName evidence="2">GM17838</fullName>
    </submittedName>
</protein>
<evidence type="ECO:0000313" key="2">
    <source>
        <dbReference type="EMBL" id="EDW51204.1"/>
    </source>
</evidence>
<dbReference type="Gene3D" id="3.90.1200.10">
    <property type="match status" value="1"/>
</dbReference>
<dbReference type="PhylomeDB" id="B4IJL3"/>
<organism evidence="3">
    <name type="scientific">Drosophila sechellia</name>
    <name type="common">Fruit fly</name>
    <dbReference type="NCBI Taxonomy" id="7238"/>
    <lineage>
        <taxon>Eukaryota</taxon>
        <taxon>Metazoa</taxon>
        <taxon>Ecdysozoa</taxon>
        <taxon>Arthropoda</taxon>
        <taxon>Hexapoda</taxon>
        <taxon>Insecta</taxon>
        <taxon>Pterygota</taxon>
        <taxon>Neoptera</taxon>
        <taxon>Endopterygota</taxon>
        <taxon>Diptera</taxon>
        <taxon>Brachycera</taxon>
        <taxon>Muscomorpha</taxon>
        <taxon>Ephydroidea</taxon>
        <taxon>Drosophilidae</taxon>
        <taxon>Drosophila</taxon>
        <taxon>Sophophora</taxon>
    </lineage>
</organism>
<keyword evidence="3" id="KW-1185">Reference proteome</keyword>
<dbReference type="OMA" id="DIPYMSS"/>
<evidence type="ECO:0000313" key="3">
    <source>
        <dbReference type="Proteomes" id="UP000001292"/>
    </source>
</evidence>
<dbReference type="InterPro" id="IPR011009">
    <property type="entry name" value="Kinase-like_dom_sf"/>
</dbReference>
<sequence length="437" mass="51011">MTEESFNDDELTPPEWLNVQFMTQVLSGYEKDSNLKVTNLSFTPASAKGDRAKVEYTAQRGNFTKSLIIKTMPVEEGVKKDMFKDSPLFTTEIGMYTKVLPEWERILRRAKDPAKLYVQCIYHSLQPQQIIIFDDLVEMGYAVLRDRFLTREEICSAYSKLAKIHAISMKFIHEDLGELDYVMVQNRVLTHEEICGAYSKLAKFHALSMKIINERPEIVRKFKDGICLVDIPYMSSGMGPFKDFLGRIPGLDRYKPHFEKIEVHFIERLRDIMKEYQTNPQPGYYVLCHGDYHTRNIMVKHNKESGGFEDCMLLDYQGCYVAPLAVDLMYSIYMLMSREQRIGELEILLNYYFSVLRETLKKIGYQGELPDPLAFWKEMHRLKDYEFLFLSTYLPMSLGLSLATATNEETDDKLQNFIEECKSILARFERSGYFENL</sequence>
<dbReference type="EMBL" id="CH480848">
    <property type="protein sequence ID" value="EDW51204.1"/>
    <property type="molecule type" value="Genomic_DNA"/>
</dbReference>
<dbReference type="InterPro" id="IPR015897">
    <property type="entry name" value="CHK_kinase-like"/>
</dbReference>
<accession>B4IJL3</accession>
<reference evidence="2 3" key="1">
    <citation type="journal article" date="2007" name="Nature">
        <title>Evolution of genes and genomes on the Drosophila phylogeny.</title>
        <authorList>
            <consortium name="Drosophila 12 Genomes Consortium"/>
            <person name="Clark A.G."/>
            <person name="Eisen M.B."/>
            <person name="Smith D.R."/>
            <person name="Bergman C.M."/>
            <person name="Oliver B."/>
            <person name="Markow T.A."/>
            <person name="Kaufman T.C."/>
            <person name="Kellis M."/>
            <person name="Gelbart W."/>
            <person name="Iyer V.N."/>
            <person name="Pollard D.A."/>
            <person name="Sackton T.B."/>
            <person name="Larracuente A.M."/>
            <person name="Singh N.D."/>
            <person name="Abad J.P."/>
            <person name="Abt D.N."/>
            <person name="Adryan B."/>
            <person name="Aguade M."/>
            <person name="Akashi H."/>
            <person name="Anderson W.W."/>
            <person name="Aquadro C.F."/>
            <person name="Ardell D.H."/>
            <person name="Arguello R."/>
            <person name="Artieri C.G."/>
            <person name="Barbash D.A."/>
            <person name="Barker D."/>
            <person name="Barsanti P."/>
            <person name="Batterham P."/>
            <person name="Batzoglou S."/>
            <person name="Begun D."/>
            <person name="Bhutkar A."/>
            <person name="Blanco E."/>
            <person name="Bosak S.A."/>
            <person name="Bradley R.K."/>
            <person name="Brand A.D."/>
            <person name="Brent M.R."/>
            <person name="Brooks A.N."/>
            <person name="Brown R.H."/>
            <person name="Butlin R.K."/>
            <person name="Caggese C."/>
            <person name="Calvi B.R."/>
            <person name="Bernardo de Carvalho A."/>
            <person name="Caspi A."/>
            <person name="Castrezana S."/>
            <person name="Celniker S.E."/>
            <person name="Chang J.L."/>
            <person name="Chapple C."/>
            <person name="Chatterji S."/>
            <person name="Chinwalla A."/>
            <person name="Civetta A."/>
            <person name="Clifton S.W."/>
            <person name="Comeron J.M."/>
            <person name="Costello J.C."/>
            <person name="Coyne J.A."/>
            <person name="Daub J."/>
            <person name="David R.G."/>
            <person name="Delcher A.L."/>
            <person name="Delehaunty K."/>
            <person name="Do C.B."/>
            <person name="Ebling H."/>
            <person name="Edwards K."/>
            <person name="Eickbush T."/>
            <person name="Evans J.D."/>
            <person name="Filipski A."/>
            <person name="Findeiss S."/>
            <person name="Freyhult E."/>
            <person name="Fulton L."/>
            <person name="Fulton R."/>
            <person name="Garcia A.C."/>
            <person name="Gardiner A."/>
            <person name="Garfield D.A."/>
            <person name="Garvin B.E."/>
            <person name="Gibson G."/>
            <person name="Gilbert D."/>
            <person name="Gnerre S."/>
            <person name="Godfrey J."/>
            <person name="Good R."/>
            <person name="Gotea V."/>
            <person name="Gravely B."/>
            <person name="Greenberg A.J."/>
            <person name="Griffiths-Jones S."/>
            <person name="Gross S."/>
            <person name="Guigo R."/>
            <person name="Gustafson E.A."/>
            <person name="Haerty W."/>
            <person name="Hahn M.W."/>
            <person name="Halligan D.L."/>
            <person name="Halpern A.L."/>
            <person name="Halter G.M."/>
            <person name="Han M.V."/>
            <person name="Heger A."/>
            <person name="Hillier L."/>
            <person name="Hinrichs A.S."/>
            <person name="Holmes I."/>
            <person name="Hoskins R.A."/>
            <person name="Hubisz M.J."/>
            <person name="Hultmark D."/>
            <person name="Huntley M.A."/>
            <person name="Jaffe D.B."/>
            <person name="Jagadeeshan S."/>
            <person name="Jeck W.R."/>
            <person name="Johnson J."/>
            <person name="Jones C.D."/>
            <person name="Jordan W.C."/>
            <person name="Karpen G.H."/>
            <person name="Kataoka E."/>
            <person name="Keightley P.D."/>
            <person name="Kheradpour P."/>
            <person name="Kirkness E.F."/>
            <person name="Koerich L.B."/>
            <person name="Kristiansen K."/>
            <person name="Kudrna D."/>
            <person name="Kulathinal R.J."/>
            <person name="Kumar S."/>
            <person name="Kwok R."/>
            <person name="Lander E."/>
            <person name="Langley C.H."/>
            <person name="Lapoint R."/>
            <person name="Lazzaro B.P."/>
            <person name="Lee S.J."/>
            <person name="Levesque L."/>
            <person name="Li R."/>
            <person name="Lin C.F."/>
            <person name="Lin M.F."/>
            <person name="Lindblad-Toh K."/>
            <person name="Llopart A."/>
            <person name="Long M."/>
            <person name="Low L."/>
            <person name="Lozovsky E."/>
            <person name="Lu J."/>
            <person name="Luo M."/>
            <person name="Machado C.A."/>
            <person name="Makalowski W."/>
            <person name="Marzo M."/>
            <person name="Matsuda M."/>
            <person name="Matzkin L."/>
            <person name="McAllister B."/>
            <person name="McBride C.S."/>
            <person name="McKernan B."/>
            <person name="McKernan K."/>
            <person name="Mendez-Lago M."/>
            <person name="Minx P."/>
            <person name="Mollenhauer M.U."/>
            <person name="Montooth K."/>
            <person name="Mount S.M."/>
            <person name="Mu X."/>
            <person name="Myers E."/>
            <person name="Negre B."/>
            <person name="Newfeld S."/>
            <person name="Nielsen R."/>
            <person name="Noor M.A."/>
            <person name="O'Grady P."/>
            <person name="Pachter L."/>
            <person name="Papaceit M."/>
            <person name="Parisi M.J."/>
            <person name="Parisi M."/>
            <person name="Parts L."/>
            <person name="Pedersen J.S."/>
            <person name="Pesole G."/>
            <person name="Phillippy A.M."/>
            <person name="Ponting C.P."/>
            <person name="Pop M."/>
            <person name="Porcelli D."/>
            <person name="Powell J.R."/>
            <person name="Prohaska S."/>
            <person name="Pruitt K."/>
            <person name="Puig M."/>
            <person name="Quesneville H."/>
            <person name="Ram K.R."/>
            <person name="Rand D."/>
            <person name="Rasmussen M.D."/>
            <person name="Reed L.K."/>
            <person name="Reenan R."/>
            <person name="Reily A."/>
            <person name="Remington K.A."/>
            <person name="Rieger T.T."/>
            <person name="Ritchie M.G."/>
            <person name="Robin C."/>
            <person name="Rogers Y.H."/>
            <person name="Rohde C."/>
            <person name="Rozas J."/>
            <person name="Rubenfield M.J."/>
            <person name="Ruiz A."/>
            <person name="Russo S."/>
            <person name="Salzberg S.L."/>
            <person name="Sanchez-Gracia A."/>
            <person name="Saranga D.J."/>
            <person name="Sato H."/>
            <person name="Schaeffer S.W."/>
            <person name="Schatz M.C."/>
            <person name="Schlenke T."/>
            <person name="Schwartz R."/>
            <person name="Segarra C."/>
            <person name="Singh R.S."/>
            <person name="Sirot L."/>
            <person name="Sirota M."/>
            <person name="Sisneros N.B."/>
            <person name="Smith C.D."/>
            <person name="Smith T.F."/>
            <person name="Spieth J."/>
            <person name="Stage D.E."/>
            <person name="Stark A."/>
            <person name="Stephan W."/>
            <person name="Strausberg R.L."/>
            <person name="Strempel S."/>
            <person name="Sturgill D."/>
            <person name="Sutton G."/>
            <person name="Sutton G.G."/>
            <person name="Tao W."/>
            <person name="Teichmann S."/>
            <person name="Tobari Y.N."/>
            <person name="Tomimura Y."/>
            <person name="Tsolas J.M."/>
            <person name="Valente V.L."/>
            <person name="Venter E."/>
            <person name="Venter J.C."/>
            <person name="Vicario S."/>
            <person name="Vieira F.G."/>
            <person name="Vilella A.J."/>
            <person name="Villasante A."/>
            <person name="Walenz B."/>
            <person name="Wang J."/>
            <person name="Wasserman M."/>
            <person name="Watts T."/>
            <person name="Wilson D."/>
            <person name="Wilson R.K."/>
            <person name="Wing R.A."/>
            <person name="Wolfner M.F."/>
            <person name="Wong A."/>
            <person name="Wong G.K."/>
            <person name="Wu C.I."/>
            <person name="Wu G."/>
            <person name="Yamamoto D."/>
            <person name="Yang H.P."/>
            <person name="Yang S.P."/>
            <person name="Yorke J.A."/>
            <person name="Yoshida K."/>
            <person name="Zdobnov E."/>
            <person name="Zhang P."/>
            <person name="Zhang Y."/>
            <person name="Zimin A.V."/>
            <person name="Baldwin J."/>
            <person name="Abdouelleil A."/>
            <person name="Abdulkadir J."/>
            <person name="Abebe A."/>
            <person name="Abera B."/>
            <person name="Abreu J."/>
            <person name="Acer S.C."/>
            <person name="Aftuck L."/>
            <person name="Alexander A."/>
            <person name="An P."/>
            <person name="Anderson E."/>
            <person name="Anderson S."/>
            <person name="Arachi H."/>
            <person name="Azer M."/>
            <person name="Bachantsang P."/>
            <person name="Barry A."/>
            <person name="Bayul T."/>
            <person name="Berlin A."/>
            <person name="Bessette D."/>
            <person name="Bloom T."/>
            <person name="Blye J."/>
            <person name="Boguslavskiy L."/>
            <person name="Bonnet C."/>
            <person name="Boukhgalter B."/>
            <person name="Bourzgui I."/>
            <person name="Brown A."/>
            <person name="Cahill P."/>
            <person name="Channer S."/>
            <person name="Cheshatsang Y."/>
            <person name="Chuda L."/>
            <person name="Citroen M."/>
            <person name="Collymore A."/>
            <person name="Cooke P."/>
            <person name="Costello M."/>
            <person name="D'Aco K."/>
            <person name="Daza R."/>
            <person name="De Haan G."/>
            <person name="DeGray S."/>
            <person name="DeMaso C."/>
            <person name="Dhargay N."/>
            <person name="Dooley K."/>
            <person name="Dooley E."/>
            <person name="Doricent M."/>
            <person name="Dorje P."/>
            <person name="Dorjee K."/>
            <person name="Dupes A."/>
            <person name="Elong R."/>
            <person name="Falk J."/>
            <person name="Farina A."/>
            <person name="Faro S."/>
            <person name="Ferguson D."/>
            <person name="Fisher S."/>
            <person name="Foley C.D."/>
            <person name="Franke A."/>
            <person name="Friedrich D."/>
            <person name="Gadbois L."/>
            <person name="Gearin G."/>
            <person name="Gearin C.R."/>
            <person name="Giannoukos G."/>
            <person name="Goode T."/>
            <person name="Graham J."/>
            <person name="Grandbois E."/>
            <person name="Grewal S."/>
            <person name="Gyaltsen K."/>
            <person name="Hafez N."/>
            <person name="Hagos B."/>
            <person name="Hall J."/>
            <person name="Henson C."/>
            <person name="Hollinger A."/>
            <person name="Honan T."/>
            <person name="Huard M.D."/>
            <person name="Hughes L."/>
            <person name="Hurhula B."/>
            <person name="Husby M.E."/>
            <person name="Kamat A."/>
            <person name="Kanga B."/>
            <person name="Kashin S."/>
            <person name="Khazanovich D."/>
            <person name="Kisner P."/>
            <person name="Lance K."/>
            <person name="Lara M."/>
            <person name="Lee W."/>
            <person name="Lennon N."/>
            <person name="Letendre F."/>
            <person name="LeVine R."/>
            <person name="Lipovsky A."/>
            <person name="Liu X."/>
            <person name="Liu J."/>
            <person name="Liu S."/>
            <person name="Lokyitsang T."/>
            <person name="Lokyitsang Y."/>
            <person name="Lubonja R."/>
            <person name="Lui A."/>
            <person name="MacDonald P."/>
            <person name="Magnisalis V."/>
            <person name="Maru K."/>
            <person name="Matthews C."/>
            <person name="McCusker W."/>
            <person name="McDonough S."/>
            <person name="Mehta T."/>
            <person name="Meldrim J."/>
            <person name="Meneus L."/>
            <person name="Mihai O."/>
            <person name="Mihalev A."/>
            <person name="Mihova T."/>
            <person name="Mittelman R."/>
            <person name="Mlenga V."/>
            <person name="Montmayeur A."/>
            <person name="Mulrain L."/>
            <person name="Navidi A."/>
            <person name="Naylor J."/>
            <person name="Negash T."/>
            <person name="Nguyen T."/>
            <person name="Nguyen N."/>
            <person name="Nicol R."/>
            <person name="Norbu C."/>
            <person name="Norbu N."/>
            <person name="Novod N."/>
            <person name="O'Neill B."/>
            <person name="Osman S."/>
            <person name="Markiewicz E."/>
            <person name="Oyono O.L."/>
            <person name="Patti C."/>
            <person name="Phunkhang P."/>
            <person name="Pierre F."/>
            <person name="Priest M."/>
            <person name="Raghuraman S."/>
            <person name="Rege F."/>
            <person name="Reyes R."/>
            <person name="Rise C."/>
            <person name="Rogov P."/>
            <person name="Ross K."/>
            <person name="Ryan E."/>
            <person name="Settipalli S."/>
            <person name="Shea T."/>
            <person name="Sherpa N."/>
            <person name="Shi L."/>
            <person name="Shih D."/>
            <person name="Sparrow T."/>
            <person name="Spaulding J."/>
            <person name="Stalker J."/>
            <person name="Stange-Thomann N."/>
            <person name="Stavropoulos S."/>
            <person name="Stone C."/>
            <person name="Strader C."/>
            <person name="Tesfaye S."/>
            <person name="Thomson T."/>
            <person name="Thoulutsang Y."/>
            <person name="Thoulutsang D."/>
            <person name="Topham K."/>
            <person name="Topping I."/>
            <person name="Tsamla T."/>
            <person name="Vassiliev H."/>
            <person name="Vo A."/>
            <person name="Wangchuk T."/>
            <person name="Wangdi T."/>
            <person name="Weiand M."/>
            <person name="Wilkinson J."/>
            <person name="Wilson A."/>
            <person name="Yadav S."/>
            <person name="Young G."/>
            <person name="Yu Q."/>
            <person name="Zembek L."/>
            <person name="Zhong D."/>
            <person name="Zimmer A."/>
            <person name="Zwirko Z."/>
            <person name="Jaffe D.B."/>
            <person name="Alvarez P."/>
            <person name="Brockman W."/>
            <person name="Butler J."/>
            <person name="Chin C."/>
            <person name="Gnerre S."/>
            <person name="Grabherr M."/>
            <person name="Kleber M."/>
            <person name="Mauceli E."/>
            <person name="MacCallum I."/>
        </authorList>
    </citation>
    <scope>NUCLEOTIDE SEQUENCE [LARGE SCALE GENOMIC DNA]</scope>
    <source>
        <strain evidence="3">Rob3c / Tucson 14021-0248.25</strain>
    </source>
</reference>
<dbReference type="PANTHER" id="PTHR11012:SF12">
    <property type="entry name" value="CHK KINASE-LIKE DOMAIN-CONTAINING PROTEIN-RELATED"/>
    <property type="match status" value="1"/>
</dbReference>
<proteinExistence type="predicted"/>
<dbReference type="InterPro" id="IPR004119">
    <property type="entry name" value="EcKL"/>
</dbReference>
<name>B4IJL3_DROSE</name>
<evidence type="ECO:0000259" key="1">
    <source>
        <dbReference type="SMART" id="SM00587"/>
    </source>
</evidence>